<comment type="cofactor">
    <cofactor evidence="1">
        <name>Mg(2+)</name>
        <dbReference type="ChEBI" id="CHEBI:18420"/>
    </cofactor>
</comment>
<keyword evidence="5" id="KW-1185">Reference proteome</keyword>
<proteinExistence type="predicted"/>
<keyword evidence="2" id="KW-0378">Hydrolase</keyword>
<feature type="domain" description="Nudix hydrolase" evidence="3">
    <location>
        <begin position="57"/>
        <end position="192"/>
    </location>
</feature>
<dbReference type="Proteomes" id="UP000193834">
    <property type="component" value="Unassembled WGS sequence"/>
</dbReference>
<sequence length="200" mass="22497">MAFTERNGQDEGKARSPYQRFEEVTVESTNIFKGKVISLQVDTVTLPDGSTATREIVRHPGAVAVLAIHDRKMIVVDQYRKPLGRSQIEIPAGKLDPDEEPETAARRELAEETGYKAEHLVHLSSVYTSPGFADEIIHIYAADHLTPGEMHTDEDEFLEVLEITLEEAFEAMRDGRISDAKTVNAIYAWQIYELTGQWPI</sequence>
<dbReference type="SUPFAM" id="SSF55811">
    <property type="entry name" value="Nudix"/>
    <property type="match status" value="1"/>
</dbReference>
<evidence type="ECO:0000313" key="4">
    <source>
        <dbReference type="EMBL" id="SMG27774.1"/>
    </source>
</evidence>
<dbReference type="AlphaFoldDB" id="A0A1X7JKB6"/>
<dbReference type="GO" id="GO:0005829">
    <property type="term" value="C:cytosol"/>
    <property type="evidence" value="ECO:0007669"/>
    <property type="project" value="TreeGrafter"/>
</dbReference>
<dbReference type="InterPro" id="IPR020084">
    <property type="entry name" value="NUDIX_hydrolase_CS"/>
</dbReference>
<evidence type="ECO:0000256" key="2">
    <source>
        <dbReference type="ARBA" id="ARBA00022801"/>
    </source>
</evidence>
<evidence type="ECO:0000256" key="1">
    <source>
        <dbReference type="ARBA" id="ARBA00001946"/>
    </source>
</evidence>
<reference evidence="4 5" key="1">
    <citation type="submission" date="2017-04" db="EMBL/GenBank/DDBJ databases">
        <authorList>
            <person name="Afonso C.L."/>
            <person name="Miller P.J."/>
            <person name="Scott M.A."/>
            <person name="Spackman E."/>
            <person name="Goraichik I."/>
            <person name="Dimitrov K.M."/>
            <person name="Suarez D.L."/>
            <person name="Swayne D.E."/>
        </authorList>
    </citation>
    <scope>NUCLEOTIDE SEQUENCE [LARGE SCALE GENOMIC DNA]</scope>
    <source>
        <strain evidence="4 5">11</strain>
    </source>
</reference>
<dbReference type="RefSeq" id="WP_280522881.1">
    <property type="nucleotide sequence ID" value="NZ_FXAZ01000001.1"/>
</dbReference>
<dbReference type="InterPro" id="IPR015797">
    <property type="entry name" value="NUDIX_hydrolase-like_dom_sf"/>
</dbReference>
<dbReference type="Pfam" id="PF00293">
    <property type="entry name" value="NUDIX"/>
    <property type="match status" value="1"/>
</dbReference>
<evidence type="ECO:0000313" key="5">
    <source>
        <dbReference type="Proteomes" id="UP000193834"/>
    </source>
</evidence>
<dbReference type="GO" id="GO:0006753">
    <property type="term" value="P:nucleoside phosphate metabolic process"/>
    <property type="evidence" value="ECO:0007669"/>
    <property type="project" value="TreeGrafter"/>
</dbReference>
<dbReference type="InterPro" id="IPR000086">
    <property type="entry name" value="NUDIX_hydrolase_dom"/>
</dbReference>
<dbReference type="Gene3D" id="3.90.79.10">
    <property type="entry name" value="Nucleoside Triphosphate Pyrophosphohydrolase"/>
    <property type="match status" value="1"/>
</dbReference>
<dbReference type="PANTHER" id="PTHR11839">
    <property type="entry name" value="UDP/ADP-SUGAR PYROPHOSPHATASE"/>
    <property type="match status" value="1"/>
</dbReference>
<accession>A0A1X7JKB6</accession>
<dbReference type="FunFam" id="3.90.79.10:FF:000024">
    <property type="entry name" value="ADP-ribose pyrophosphatase"/>
    <property type="match status" value="1"/>
</dbReference>
<dbReference type="PROSITE" id="PS00893">
    <property type="entry name" value="NUDIX_BOX"/>
    <property type="match status" value="1"/>
</dbReference>
<dbReference type="CDD" id="cd03424">
    <property type="entry name" value="NUDIX_ADPRase_Nudt5_UGPPase_Nudt14"/>
    <property type="match status" value="1"/>
</dbReference>
<dbReference type="GO" id="GO:0019693">
    <property type="term" value="P:ribose phosphate metabolic process"/>
    <property type="evidence" value="ECO:0007669"/>
    <property type="project" value="TreeGrafter"/>
</dbReference>
<evidence type="ECO:0000259" key="3">
    <source>
        <dbReference type="PROSITE" id="PS51462"/>
    </source>
</evidence>
<name>A0A1X7JKB6_9BACL</name>
<dbReference type="PROSITE" id="PS51462">
    <property type="entry name" value="NUDIX"/>
    <property type="match status" value="1"/>
</dbReference>
<gene>
    <name evidence="4" type="ORF">SAMN06295960_1620</name>
</gene>
<dbReference type="GO" id="GO:0016787">
    <property type="term" value="F:hydrolase activity"/>
    <property type="evidence" value="ECO:0007669"/>
    <property type="project" value="UniProtKB-KW"/>
</dbReference>
<dbReference type="EMBL" id="FXAZ01000001">
    <property type="protein sequence ID" value="SMG27774.1"/>
    <property type="molecule type" value="Genomic_DNA"/>
</dbReference>
<dbReference type="PANTHER" id="PTHR11839:SF18">
    <property type="entry name" value="NUDIX HYDROLASE DOMAIN-CONTAINING PROTEIN"/>
    <property type="match status" value="1"/>
</dbReference>
<protein>
    <submittedName>
        <fullName evidence="4">ADP-ribose pyrophosphatase</fullName>
    </submittedName>
</protein>
<organism evidence="4 5">
    <name type="scientific">Paenibacillus aquistagni</name>
    <dbReference type="NCBI Taxonomy" id="1852522"/>
    <lineage>
        <taxon>Bacteria</taxon>
        <taxon>Bacillati</taxon>
        <taxon>Bacillota</taxon>
        <taxon>Bacilli</taxon>
        <taxon>Bacillales</taxon>
        <taxon>Paenibacillaceae</taxon>
        <taxon>Paenibacillus</taxon>
    </lineage>
</organism>
<dbReference type="STRING" id="1852522.SAMN06295960_1620"/>